<dbReference type="OrthoDB" id="383182at2759"/>
<accession>A0A1D3JKL7</accession>
<dbReference type="GeneID" id="39866507"/>
<sequence>MSLAELGSEYNFLENKPPYEFTNFGGYHEKSYYENLCSNLSENSSYYEKKNCIDLFSIMDNVIEGGVLDGDPQSIWNNFKEWFPQNKRGIDFSSVAMRDLITKFGEYITANISKKFDEFKASYMSNVELSDLTKLYYFTKNVGNIDKKILDVDSSDRNKYCNFINECLQIYRIYKYTTCEGNSPRQFDGNPICMEADNFFESYKNILYDDLKSLGMVTSEQASIDDLVKCSRNDYTYLYNYVFGIRKLSGFDNTRIVLLTMFGIFLIMFILYKFTPLGSLVQPRKRKTRKLWRNIQKQIHEQVNEGNTDFADSYLSIPSVSSSNYMESR</sequence>
<dbReference type="RefSeq" id="XP_028860119.1">
    <property type="nucleotide sequence ID" value="XM_029008572.1"/>
</dbReference>
<dbReference type="KEGG" id="pmal:PMUG01_02010300"/>
<reference evidence="2 3" key="1">
    <citation type="submission" date="2016-06" db="EMBL/GenBank/DDBJ databases">
        <authorList>
            <consortium name="Pathogen Informatics"/>
        </authorList>
    </citation>
    <scope>NUCLEOTIDE SEQUENCE [LARGE SCALE GENOMIC DNA]</scope>
</reference>
<dbReference type="Proteomes" id="UP000219813">
    <property type="component" value="Chromosome 2"/>
</dbReference>
<evidence type="ECO:0000313" key="2">
    <source>
        <dbReference type="EMBL" id="SBT87058.1"/>
    </source>
</evidence>
<gene>
    <name evidence="2" type="primary">PmUG01_02010300</name>
    <name evidence="2" type="ORF">PMUG01_02010300</name>
</gene>
<proteinExistence type="predicted"/>
<feature type="transmembrane region" description="Helical" evidence="1">
    <location>
        <begin position="256"/>
        <end position="281"/>
    </location>
</feature>
<keyword evidence="1" id="KW-0472">Membrane</keyword>
<keyword evidence="1" id="KW-0812">Transmembrane</keyword>
<evidence type="ECO:0000313" key="3">
    <source>
        <dbReference type="Proteomes" id="UP000219813"/>
    </source>
</evidence>
<protein>
    <submittedName>
        <fullName evidence="2">PIR protein</fullName>
    </submittedName>
</protein>
<dbReference type="VEuPathDB" id="PlasmoDB:PmUG01_02010300"/>
<keyword evidence="3" id="KW-1185">Reference proteome</keyword>
<dbReference type="EMBL" id="LT594623">
    <property type="protein sequence ID" value="SBT87058.1"/>
    <property type="molecule type" value="Genomic_DNA"/>
</dbReference>
<organism evidence="2 3">
    <name type="scientific">Plasmodium malariae</name>
    <dbReference type="NCBI Taxonomy" id="5858"/>
    <lineage>
        <taxon>Eukaryota</taxon>
        <taxon>Sar</taxon>
        <taxon>Alveolata</taxon>
        <taxon>Apicomplexa</taxon>
        <taxon>Aconoidasida</taxon>
        <taxon>Haemosporida</taxon>
        <taxon>Plasmodiidae</taxon>
        <taxon>Plasmodium</taxon>
        <taxon>Plasmodium (Plasmodium)</taxon>
    </lineage>
</organism>
<dbReference type="AlphaFoldDB" id="A0A1D3JKL7"/>
<keyword evidence="1" id="KW-1133">Transmembrane helix</keyword>
<evidence type="ECO:0000256" key="1">
    <source>
        <dbReference type="SAM" id="Phobius"/>
    </source>
</evidence>
<name>A0A1D3JKL7_PLAMA</name>